<comment type="caution">
    <text evidence="1">The sequence shown here is derived from an EMBL/GenBank/DDBJ whole genome shotgun (WGS) entry which is preliminary data.</text>
</comment>
<gene>
    <name evidence="1" type="ORF">LOK82_09810</name>
</gene>
<evidence type="ECO:0000313" key="1">
    <source>
        <dbReference type="EMBL" id="MDC6408904.1"/>
    </source>
</evidence>
<accession>A0AAW6HVV3</accession>
<evidence type="ECO:0000313" key="2">
    <source>
        <dbReference type="Proteomes" id="UP001220702"/>
    </source>
</evidence>
<sequence length="60" mass="6922">MAYSPKPQTKLGRGHGYLLPRLSGDLADVNYSSIRQGTLDERERWKEDQQFFIESSTPCF</sequence>
<reference evidence="1" key="2">
    <citation type="journal article" date="2023" name="Commun. Biol.">
        <title>Suspicions of two bridgehead invasions of Xylella fastidiosa subsp. multiplex in France.</title>
        <authorList>
            <person name="Dupas E."/>
            <person name="Durand K."/>
            <person name="Rieux A."/>
            <person name="Briand M."/>
            <person name="Pruvost O."/>
            <person name="Cunty A."/>
            <person name="Denance N."/>
            <person name="Donnadieu C."/>
            <person name="Legendre B."/>
            <person name="Lopez-Roques C."/>
            <person name="Cesbron S."/>
            <person name="Ravigne V."/>
            <person name="Jacques M.A."/>
        </authorList>
    </citation>
    <scope>NUCLEOTIDE SEQUENCE</scope>
    <source>
        <strain evidence="1">CFBP8070</strain>
    </source>
</reference>
<dbReference type="Proteomes" id="UP001220702">
    <property type="component" value="Unassembled WGS sequence"/>
</dbReference>
<proteinExistence type="predicted"/>
<protein>
    <submittedName>
        <fullName evidence="1">Uncharacterized protein</fullName>
    </submittedName>
</protein>
<reference evidence="1" key="1">
    <citation type="submission" date="2021-11" db="EMBL/GenBank/DDBJ databases">
        <authorList>
            <person name="Denance N."/>
            <person name="Briand M."/>
            <person name="Dupas E."/>
            <person name="Durand K."/>
            <person name="Legendre B."/>
            <person name="Cunty A."/>
            <person name="Donnadieu C."/>
            <person name="Lopez Roques C."/>
            <person name="Cesbron S."/>
            <person name="Jacques M.A."/>
        </authorList>
    </citation>
    <scope>NUCLEOTIDE SEQUENCE</scope>
    <source>
        <strain evidence="1">CFBP8070</strain>
    </source>
</reference>
<organism evidence="1 2">
    <name type="scientific">Xylella fastidiosa subsp. multiplex</name>
    <dbReference type="NCBI Taxonomy" id="644357"/>
    <lineage>
        <taxon>Bacteria</taxon>
        <taxon>Pseudomonadati</taxon>
        <taxon>Pseudomonadota</taxon>
        <taxon>Gammaproteobacteria</taxon>
        <taxon>Lysobacterales</taxon>
        <taxon>Lysobacteraceae</taxon>
        <taxon>Xylella</taxon>
    </lineage>
</organism>
<name>A0AAW6HVV3_XYLFS</name>
<dbReference type="AlphaFoldDB" id="A0AAW6HVV3"/>
<dbReference type="EMBL" id="JAJKGN010000002">
    <property type="protein sequence ID" value="MDC6408904.1"/>
    <property type="molecule type" value="Genomic_DNA"/>
</dbReference>